<dbReference type="PANTHER" id="PTHR43537">
    <property type="entry name" value="TRANSCRIPTIONAL REGULATOR, GNTR FAMILY"/>
    <property type="match status" value="1"/>
</dbReference>
<dbReference type="InterPro" id="IPR036390">
    <property type="entry name" value="WH_DNA-bd_sf"/>
</dbReference>
<evidence type="ECO:0000259" key="4">
    <source>
        <dbReference type="PROSITE" id="PS50949"/>
    </source>
</evidence>
<keyword evidence="1" id="KW-0805">Transcription regulation</keyword>
<dbReference type="Pfam" id="PF07729">
    <property type="entry name" value="FCD"/>
    <property type="match status" value="1"/>
</dbReference>
<dbReference type="PROSITE" id="PS50949">
    <property type="entry name" value="HTH_GNTR"/>
    <property type="match status" value="1"/>
</dbReference>
<dbReference type="AlphaFoldDB" id="A0A371PAV6"/>
<dbReference type="SUPFAM" id="SSF48008">
    <property type="entry name" value="GntR ligand-binding domain-like"/>
    <property type="match status" value="1"/>
</dbReference>
<dbReference type="PRINTS" id="PR00035">
    <property type="entry name" value="HTHGNTR"/>
</dbReference>
<dbReference type="SMART" id="SM00345">
    <property type="entry name" value="HTH_GNTR"/>
    <property type="match status" value="1"/>
</dbReference>
<reference evidence="5 6" key="1">
    <citation type="submission" date="2018-08" db="EMBL/GenBank/DDBJ databases">
        <title>Aeromicrobium sp. M2KJ-4, whole genome shotgun sequence.</title>
        <authorList>
            <person name="Tuo L."/>
        </authorList>
    </citation>
    <scope>NUCLEOTIDE SEQUENCE [LARGE SCALE GENOMIC DNA]</scope>
    <source>
        <strain evidence="5 6">M2KJ-4</strain>
    </source>
</reference>
<dbReference type="GO" id="GO:0003700">
    <property type="term" value="F:DNA-binding transcription factor activity"/>
    <property type="evidence" value="ECO:0007669"/>
    <property type="project" value="InterPro"/>
</dbReference>
<dbReference type="EMBL" id="QUBR01000001">
    <property type="protein sequence ID" value="REK73085.1"/>
    <property type="molecule type" value="Genomic_DNA"/>
</dbReference>
<dbReference type="Gene3D" id="1.10.10.10">
    <property type="entry name" value="Winged helix-like DNA-binding domain superfamily/Winged helix DNA-binding domain"/>
    <property type="match status" value="1"/>
</dbReference>
<keyword evidence="2" id="KW-0238">DNA-binding</keyword>
<organism evidence="5 6">
    <name type="scientific">Aeromicrobium endophyticum</name>
    <dbReference type="NCBI Taxonomy" id="2292704"/>
    <lineage>
        <taxon>Bacteria</taxon>
        <taxon>Bacillati</taxon>
        <taxon>Actinomycetota</taxon>
        <taxon>Actinomycetes</taxon>
        <taxon>Propionibacteriales</taxon>
        <taxon>Nocardioidaceae</taxon>
        <taxon>Aeromicrobium</taxon>
    </lineage>
</organism>
<evidence type="ECO:0000256" key="3">
    <source>
        <dbReference type="ARBA" id="ARBA00023163"/>
    </source>
</evidence>
<proteinExistence type="predicted"/>
<dbReference type="InterPro" id="IPR011711">
    <property type="entry name" value="GntR_C"/>
</dbReference>
<keyword evidence="3" id="KW-0804">Transcription</keyword>
<feature type="domain" description="HTH gntR-type" evidence="4">
    <location>
        <begin position="11"/>
        <end position="78"/>
    </location>
</feature>
<dbReference type="GO" id="GO:0003677">
    <property type="term" value="F:DNA binding"/>
    <property type="evidence" value="ECO:0007669"/>
    <property type="project" value="UniProtKB-KW"/>
</dbReference>
<dbReference type="InterPro" id="IPR008920">
    <property type="entry name" value="TF_FadR/GntR_C"/>
</dbReference>
<name>A0A371PAV6_9ACTN</name>
<dbReference type="PANTHER" id="PTHR43537:SF24">
    <property type="entry name" value="GLUCONATE OPERON TRANSCRIPTIONAL REPRESSOR"/>
    <property type="match status" value="1"/>
</dbReference>
<evidence type="ECO:0000256" key="2">
    <source>
        <dbReference type="ARBA" id="ARBA00023125"/>
    </source>
</evidence>
<protein>
    <submittedName>
        <fullName evidence="5">GntR family transcriptional regulator</fullName>
    </submittedName>
</protein>
<dbReference type="InterPro" id="IPR036388">
    <property type="entry name" value="WH-like_DNA-bd_sf"/>
</dbReference>
<gene>
    <name evidence="5" type="ORF">DX116_05750</name>
</gene>
<comment type="caution">
    <text evidence="5">The sequence shown here is derived from an EMBL/GenBank/DDBJ whole genome shotgun (WGS) entry which is preliminary data.</text>
</comment>
<sequence length="239" mass="26163">MASSDLAAGSGALSDRLVDELQRRILNGEVAVGSWLRHGAIAEEFGISRTPVREALRVLQAQGIVTIVQNRGARVNGHSGRDIRELGEVRAELEGLAAELAAERISDEQLERMHTAWKGFAETIAELSTSRREPSEEANRVWAEANEAFHGVILEASGNRQLLLSINDVSRRLPRNSSFPAYAKSSRLLQQNVDEHLAVADAIVARDGPGARAAMAQHIRSSSESMARWAEDNARLRED</sequence>
<dbReference type="SUPFAM" id="SSF46785">
    <property type="entry name" value="Winged helix' DNA-binding domain"/>
    <property type="match status" value="1"/>
</dbReference>
<dbReference type="SMART" id="SM00895">
    <property type="entry name" value="FCD"/>
    <property type="match status" value="1"/>
</dbReference>
<dbReference type="Gene3D" id="1.20.120.530">
    <property type="entry name" value="GntR ligand-binding domain-like"/>
    <property type="match status" value="1"/>
</dbReference>
<evidence type="ECO:0000313" key="6">
    <source>
        <dbReference type="Proteomes" id="UP000265581"/>
    </source>
</evidence>
<dbReference type="Proteomes" id="UP000265581">
    <property type="component" value="Unassembled WGS sequence"/>
</dbReference>
<dbReference type="Pfam" id="PF00392">
    <property type="entry name" value="GntR"/>
    <property type="match status" value="1"/>
</dbReference>
<dbReference type="RefSeq" id="WP_119703199.1">
    <property type="nucleotide sequence ID" value="NZ_JBHSOI010000001.1"/>
</dbReference>
<evidence type="ECO:0000256" key="1">
    <source>
        <dbReference type="ARBA" id="ARBA00023015"/>
    </source>
</evidence>
<evidence type="ECO:0000313" key="5">
    <source>
        <dbReference type="EMBL" id="REK73085.1"/>
    </source>
</evidence>
<dbReference type="OrthoDB" id="5243844at2"/>
<accession>A0A371PAV6</accession>
<keyword evidence="6" id="KW-1185">Reference proteome</keyword>
<dbReference type="CDD" id="cd07377">
    <property type="entry name" value="WHTH_GntR"/>
    <property type="match status" value="1"/>
</dbReference>
<dbReference type="InterPro" id="IPR000524">
    <property type="entry name" value="Tscrpt_reg_HTH_GntR"/>
</dbReference>